<feature type="domain" description="Small ribosomal subunit protein uS10" evidence="8">
    <location>
        <begin position="78"/>
        <end position="175"/>
    </location>
</feature>
<comment type="similarity">
    <text evidence="1">Belongs to the universal ribosomal protein uS10 family.</text>
</comment>
<evidence type="ECO:0000256" key="6">
    <source>
        <dbReference type="ARBA" id="ARBA00078476"/>
    </source>
</evidence>
<keyword evidence="10" id="KW-1185">Reference proteome</keyword>
<evidence type="ECO:0000256" key="5">
    <source>
        <dbReference type="ARBA" id="ARBA00042916"/>
    </source>
</evidence>
<dbReference type="HAMAP" id="MF_00508">
    <property type="entry name" value="Ribosomal_uS10"/>
    <property type="match status" value="1"/>
</dbReference>
<evidence type="ECO:0000256" key="4">
    <source>
        <dbReference type="ARBA" id="ARBA00035261"/>
    </source>
</evidence>
<dbReference type="InterPro" id="IPR036838">
    <property type="entry name" value="Ribosomal_uS10_dom_sf"/>
</dbReference>
<comment type="caution">
    <text evidence="9">The sequence shown here is derived from an EMBL/GenBank/DDBJ whole genome shotgun (WGS) entry which is preliminary data.</text>
</comment>
<dbReference type="GO" id="GO:1990904">
    <property type="term" value="C:ribonucleoprotein complex"/>
    <property type="evidence" value="ECO:0007669"/>
    <property type="project" value="UniProtKB-KW"/>
</dbReference>
<evidence type="ECO:0000313" key="9">
    <source>
        <dbReference type="EMBL" id="KAH7308242.1"/>
    </source>
</evidence>
<dbReference type="PANTHER" id="PTHR11700">
    <property type="entry name" value="30S RIBOSOMAL PROTEIN S10 FAMILY MEMBER"/>
    <property type="match status" value="1"/>
</dbReference>
<name>A0A8K0WLN6_9HYPO</name>
<dbReference type="GO" id="GO:0005840">
    <property type="term" value="C:ribosome"/>
    <property type="evidence" value="ECO:0007669"/>
    <property type="project" value="UniProtKB-KW"/>
</dbReference>
<keyword evidence="2 9" id="KW-0689">Ribosomal protein</keyword>
<protein>
    <recommendedName>
        <fullName evidence="4">Small ribosomal subunit protein uS10m</fullName>
    </recommendedName>
    <alternativeName>
        <fullName evidence="5">37S ribosomal protein S10, mitochondrial</fullName>
    </alternativeName>
    <alternativeName>
        <fullName evidence="6">Mitochondrial ribosomal small subunit protein 10</fullName>
    </alternativeName>
</protein>
<dbReference type="InterPro" id="IPR001848">
    <property type="entry name" value="Ribosomal_uS10"/>
</dbReference>
<dbReference type="EMBL" id="JAGPNK010000016">
    <property type="protein sequence ID" value="KAH7308242.1"/>
    <property type="molecule type" value="Genomic_DNA"/>
</dbReference>
<keyword evidence="3" id="KW-0687">Ribonucleoprotein</keyword>
<dbReference type="SUPFAM" id="SSF54999">
    <property type="entry name" value="Ribosomal protein S10"/>
    <property type="match status" value="1"/>
</dbReference>
<feature type="region of interest" description="Disordered" evidence="7">
    <location>
        <begin position="29"/>
        <end position="54"/>
    </location>
</feature>
<dbReference type="GO" id="GO:0003735">
    <property type="term" value="F:structural constituent of ribosome"/>
    <property type="evidence" value="ECO:0007669"/>
    <property type="project" value="InterPro"/>
</dbReference>
<evidence type="ECO:0000256" key="2">
    <source>
        <dbReference type="ARBA" id="ARBA00022980"/>
    </source>
</evidence>
<evidence type="ECO:0000313" key="10">
    <source>
        <dbReference type="Proteomes" id="UP000813444"/>
    </source>
</evidence>
<dbReference type="AlphaFoldDB" id="A0A8K0WLN6"/>
<feature type="compositionally biased region" description="Polar residues" evidence="7">
    <location>
        <begin position="29"/>
        <end position="39"/>
    </location>
</feature>
<dbReference type="GO" id="GO:0006412">
    <property type="term" value="P:translation"/>
    <property type="evidence" value="ECO:0007669"/>
    <property type="project" value="InterPro"/>
</dbReference>
<evidence type="ECO:0000259" key="8">
    <source>
        <dbReference type="SMART" id="SM01403"/>
    </source>
</evidence>
<evidence type="ECO:0000256" key="1">
    <source>
        <dbReference type="ARBA" id="ARBA00007102"/>
    </source>
</evidence>
<sequence length="273" mass="30998">MLAPLARPLARRQHALACLARRAQSSSASEPVNISIQRPSTEKTNQDAKTEPRYPRSLQALHLQPLQRTAEYGIPSCDLQLRSFSLQPLDFFADFALRAAYYLGLPAFGPVPLPRITQRWTVPRDHFIFKKSQENFERVTLRRLIQIKDGDPETVQVWLAYLRKHQFYGVGMKANMWEFSKLGVGRDMEKQDAQSIEGPWSQVGQTRTLGTAEKVAELLSSRRIKQAVSLKEAPLLETFSEQQVPKPSICHDTMACCAATKVVFNILYNQDVK</sequence>
<evidence type="ECO:0000256" key="3">
    <source>
        <dbReference type="ARBA" id="ARBA00023274"/>
    </source>
</evidence>
<gene>
    <name evidence="9" type="ORF">B0I35DRAFT_516042</name>
</gene>
<dbReference type="Pfam" id="PF00338">
    <property type="entry name" value="Ribosomal_S10"/>
    <property type="match status" value="1"/>
</dbReference>
<dbReference type="OrthoDB" id="366214at2759"/>
<organism evidence="9 10">
    <name type="scientific">Stachybotrys elegans</name>
    <dbReference type="NCBI Taxonomy" id="80388"/>
    <lineage>
        <taxon>Eukaryota</taxon>
        <taxon>Fungi</taxon>
        <taxon>Dikarya</taxon>
        <taxon>Ascomycota</taxon>
        <taxon>Pezizomycotina</taxon>
        <taxon>Sordariomycetes</taxon>
        <taxon>Hypocreomycetidae</taxon>
        <taxon>Hypocreales</taxon>
        <taxon>Stachybotryaceae</taxon>
        <taxon>Stachybotrys</taxon>
    </lineage>
</organism>
<dbReference type="Gene3D" id="3.30.70.600">
    <property type="entry name" value="Ribosomal protein S10 domain"/>
    <property type="match status" value="1"/>
</dbReference>
<dbReference type="InterPro" id="IPR027486">
    <property type="entry name" value="Ribosomal_uS10_dom"/>
</dbReference>
<dbReference type="Proteomes" id="UP000813444">
    <property type="component" value="Unassembled WGS sequence"/>
</dbReference>
<feature type="compositionally biased region" description="Basic and acidic residues" evidence="7">
    <location>
        <begin position="40"/>
        <end position="54"/>
    </location>
</feature>
<proteinExistence type="inferred from homology"/>
<accession>A0A8K0WLN6</accession>
<dbReference type="FunFam" id="3.30.70.600:FF:000003">
    <property type="entry name" value="30S ribosomal protein S10"/>
    <property type="match status" value="1"/>
</dbReference>
<reference evidence="9" key="1">
    <citation type="journal article" date="2021" name="Nat. Commun.">
        <title>Genetic determinants of endophytism in the Arabidopsis root mycobiome.</title>
        <authorList>
            <person name="Mesny F."/>
            <person name="Miyauchi S."/>
            <person name="Thiergart T."/>
            <person name="Pickel B."/>
            <person name="Atanasova L."/>
            <person name="Karlsson M."/>
            <person name="Huettel B."/>
            <person name="Barry K.W."/>
            <person name="Haridas S."/>
            <person name="Chen C."/>
            <person name="Bauer D."/>
            <person name="Andreopoulos W."/>
            <person name="Pangilinan J."/>
            <person name="LaButti K."/>
            <person name="Riley R."/>
            <person name="Lipzen A."/>
            <person name="Clum A."/>
            <person name="Drula E."/>
            <person name="Henrissat B."/>
            <person name="Kohler A."/>
            <person name="Grigoriev I.V."/>
            <person name="Martin F.M."/>
            <person name="Hacquard S."/>
        </authorList>
    </citation>
    <scope>NUCLEOTIDE SEQUENCE</scope>
    <source>
        <strain evidence="9">MPI-CAGE-CH-0235</strain>
    </source>
</reference>
<dbReference type="SMART" id="SM01403">
    <property type="entry name" value="Ribosomal_S10"/>
    <property type="match status" value="1"/>
</dbReference>
<evidence type="ECO:0000256" key="7">
    <source>
        <dbReference type="SAM" id="MobiDB-lite"/>
    </source>
</evidence>